<organism evidence="3 4">
    <name type="scientific">Schleiferia thermophila</name>
    <dbReference type="NCBI Taxonomy" id="884107"/>
    <lineage>
        <taxon>Bacteria</taxon>
        <taxon>Pseudomonadati</taxon>
        <taxon>Bacteroidota</taxon>
        <taxon>Flavobacteriia</taxon>
        <taxon>Flavobacteriales</taxon>
        <taxon>Schleiferiaceae</taxon>
        <taxon>Schleiferia</taxon>
    </lineage>
</organism>
<dbReference type="EMBL" id="QPJS01000003">
    <property type="protein sequence ID" value="RCX03350.1"/>
    <property type="molecule type" value="Genomic_DNA"/>
</dbReference>
<evidence type="ECO:0000313" key="4">
    <source>
        <dbReference type="Proteomes" id="UP000253517"/>
    </source>
</evidence>
<name>A0A369A214_9FLAO</name>
<dbReference type="InterPro" id="IPR003741">
    <property type="entry name" value="LUD_dom"/>
</dbReference>
<evidence type="ECO:0000256" key="1">
    <source>
        <dbReference type="SAM" id="MobiDB-lite"/>
    </source>
</evidence>
<gene>
    <name evidence="3" type="ORF">DES35_103235</name>
</gene>
<dbReference type="SUPFAM" id="SSF100950">
    <property type="entry name" value="NagB/RpiA/CoA transferase-like"/>
    <property type="match status" value="1"/>
</dbReference>
<dbReference type="RefSeq" id="WP_084180158.1">
    <property type="nucleotide sequence ID" value="NZ_BHZF01000003.1"/>
</dbReference>
<dbReference type="InterPro" id="IPR024185">
    <property type="entry name" value="FTHF_cligase-like_sf"/>
</dbReference>
<reference evidence="3 4" key="1">
    <citation type="submission" date="2018-07" db="EMBL/GenBank/DDBJ databases">
        <title>Genomic Encyclopedia of Type Strains, Phase IV (KMG-IV): sequencing the most valuable type-strain genomes for metagenomic binning, comparative biology and taxonomic classification.</title>
        <authorList>
            <person name="Goeker M."/>
        </authorList>
    </citation>
    <scope>NUCLEOTIDE SEQUENCE [LARGE SCALE GENOMIC DNA]</scope>
    <source>
        <strain evidence="3 4">DSM 21410</strain>
    </source>
</reference>
<feature type="region of interest" description="Disordered" evidence="1">
    <location>
        <begin position="16"/>
        <end position="36"/>
    </location>
</feature>
<sequence>MGESSFFSKILSTLAGRSSEKKKLQETPASNEPKNTDFPEAIFARKFTESGGKFVFCENKEEILDTLKNIAEEENAEVISCNDPKLKNLLLESGIQCFTELSKPADAAFITCELLIVKTGAILVTANQTFHNKINSLPNTIIVFARTNQILDKLNNALTAIKMKYPPKEIPSMITTLKGPKSDGFEDPNSVSATKNIYLILTY</sequence>
<evidence type="ECO:0000259" key="2">
    <source>
        <dbReference type="Pfam" id="PF02589"/>
    </source>
</evidence>
<feature type="domain" description="LUD" evidence="2">
    <location>
        <begin position="43"/>
        <end position="184"/>
    </location>
</feature>
<dbReference type="Gene3D" id="3.40.50.10420">
    <property type="entry name" value="NagB/RpiA/CoA transferase-like"/>
    <property type="match status" value="1"/>
</dbReference>
<accession>A0A369A214</accession>
<proteinExistence type="predicted"/>
<evidence type="ECO:0000313" key="3">
    <source>
        <dbReference type="EMBL" id="RCX03350.1"/>
    </source>
</evidence>
<protein>
    <submittedName>
        <fullName evidence="3">YkgG family uncharacterized protein</fullName>
    </submittedName>
</protein>
<dbReference type="InterPro" id="IPR037171">
    <property type="entry name" value="NagB/RpiA_transferase-like"/>
</dbReference>
<keyword evidence="4" id="KW-1185">Reference proteome</keyword>
<dbReference type="AlphaFoldDB" id="A0A369A214"/>
<comment type="caution">
    <text evidence="3">The sequence shown here is derived from an EMBL/GenBank/DDBJ whole genome shotgun (WGS) entry which is preliminary data.</text>
</comment>
<dbReference type="Pfam" id="PF02589">
    <property type="entry name" value="LUD_dom"/>
    <property type="match status" value="1"/>
</dbReference>
<dbReference type="Proteomes" id="UP000253517">
    <property type="component" value="Unassembled WGS sequence"/>
</dbReference>